<keyword evidence="3 6" id="KW-0133">Cell shape</keyword>
<dbReference type="InterPro" id="IPR038247">
    <property type="entry name" value="Jag_N_dom_sf"/>
</dbReference>
<dbReference type="InterPro" id="IPR036867">
    <property type="entry name" value="R3H_dom_sf"/>
</dbReference>
<dbReference type="OrthoDB" id="9794483at2"/>
<comment type="subcellular location">
    <subcellularLocation>
        <location evidence="6">Cytoplasm</location>
    </subcellularLocation>
</comment>
<dbReference type="GO" id="GO:0008360">
    <property type="term" value="P:regulation of cell shape"/>
    <property type="evidence" value="ECO:0007669"/>
    <property type="project" value="UniProtKB-KW"/>
</dbReference>
<dbReference type="Pfam" id="PF14804">
    <property type="entry name" value="Jag_N"/>
    <property type="match status" value="1"/>
</dbReference>
<dbReference type="InterPro" id="IPR038008">
    <property type="entry name" value="Jag_KH"/>
</dbReference>
<dbReference type="CDD" id="cd02414">
    <property type="entry name" value="KH-II_Jag"/>
    <property type="match status" value="1"/>
</dbReference>
<evidence type="ECO:0000256" key="3">
    <source>
        <dbReference type="ARBA" id="ARBA00022960"/>
    </source>
</evidence>
<dbReference type="CDD" id="cd02644">
    <property type="entry name" value="R3H_jag"/>
    <property type="match status" value="1"/>
</dbReference>
<sequence>MKKAVATAKTIEDAVQKALLELGVPREKASVRVLEEPSRGLFGLIGAKDAKVEVEFHFDPVVEGRNFLQDVLTKMKVDARVESRPNEEGMLFDIQGTNLGIIIGRRGQTLDSLQYLVNVVANRHADKHVRITLDAENYRLRRKETLEQLADRVAKKAISTKQNVRLEPMSAAERKVIHAFLQKRHDVVTFSEGDEPNRYIVIAAKGASR</sequence>
<dbReference type="GO" id="GO:0071555">
    <property type="term" value="P:cell wall organization"/>
    <property type="evidence" value="ECO:0007669"/>
    <property type="project" value="UniProtKB-KW"/>
</dbReference>
<accession>A0A3M8CD73</accession>
<reference evidence="8 9" key="1">
    <citation type="submission" date="2018-10" db="EMBL/GenBank/DDBJ databases">
        <title>Phylogenomics of Brevibacillus.</title>
        <authorList>
            <person name="Dunlap C."/>
        </authorList>
    </citation>
    <scope>NUCLEOTIDE SEQUENCE [LARGE SCALE GENOMIC DNA]</scope>
    <source>
        <strain evidence="8 9">JCM 12215</strain>
    </source>
</reference>
<dbReference type="SUPFAM" id="SSF82708">
    <property type="entry name" value="R3H domain"/>
    <property type="match status" value="1"/>
</dbReference>
<dbReference type="InterPro" id="IPR001374">
    <property type="entry name" value="R3H_dom"/>
</dbReference>
<name>A0A3M8CD73_9BACL</name>
<comment type="caution">
    <text evidence="8">The sequence shown here is derived from an EMBL/GenBank/DDBJ whole genome shotgun (WGS) entry which is preliminary data.</text>
</comment>
<evidence type="ECO:0000313" key="8">
    <source>
        <dbReference type="EMBL" id="RNB72795.1"/>
    </source>
</evidence>
<proteinExistence type="inferred from homology"/>
<organism evidence="8 9">
    <name type="scientific">Brevibacillus invocatus</name>
    <dbReference type="NCBI Taxonomy" id="173959"/>
    <lineage>
        <taxon>Bacteria</taxon>
        <taxon>Bacillati</taxon>
        <taxon>Bacillota</taxon>
        <taxon>Bacilli</taxon>
        <taxon>Bacillales</taxon>
        <taxon>Paenibacillaceae</taxon>
        <taxon>Brevibacillus</taxon>
    </lineage>
</organism>
<evidence type="ECO:0000256" key="5">
    <source>
        <dbReference type="ARBA" id="ARBA00023316"/>
    </source>
</evidence>
<feature type="region of interest" description="Jag_N domain" evidence="6">
    <location>
        <begin position="5"/>
        <end position="55"/>
    </location>
</feature>
<evidence type="ECO:0000256" key="2">
    <source>
        <dbReference type="ARBA" id="ARBA00022884"/>
    </source>
</evidence>
<dbReference type="Gene3D" id="3.30.1370.50">
    <property type="entry name" value="R3H-like domain"/>
    <property type="match status" value="1"/>
</dbReference>
<dbReference type="Proteomes" id="UP000282028">
    <property type="component" value="Unassembled WGS sequence"/>
</dbReference>
<dbReference type="SMART" id="SM00393">
    <property type="entry name" value="R3H"/>
    <property type="match status" value="1"/>
</dbReference>
<gene>
    <name evidence="6" type="primary">khpB</name>
    <name evidence="6" type="synonym">eloR</name>
    <name evidence="8" type="ORF">EDM52_13675</name>
</gene>
<keyword evidence="4 6" id="KW-0143">Chaperone</keyword>
<dbReference type="GO" id="GO:0003723">
    <property type="term" value="F:RNA binding"/>
    <property type="evidence" value="ECO:0007669"/>
    <property type="project" value="UniProtKB-UniRule"/>
</dbReference>
<dbReference type="GO" id="GO:0009252">
    <property type="term" value="P:peptidoglycan biosynthetic process"/>
    <property type="evidence" value="ECO:0007669"/>
    <property type="project" value="UniProtKB-UniRule"/>
</dbReference>
<comment type="similarity">
    <text evidence="6">Belongs to the KhpB RNA-binding protein family.</text>
</comment>
<dbReference type="Gene3D" id="3.30.30.80">
    <property type="entry name" value="probable RNA-binding protein from clostridium symbiosum atcc 14940"/>
    <property type="match status" value="1"/>
</dbReference>
<evidence type="ECO:0000256" key="6">
    <source>
        <dbReference type="HAMAP-Rule" id="MF_00867"/>
    </source>
</evidence>
<evidence type="ECO:0000256" key="4">
    <source>
        <dbReference type="ARBA" id="ARBA00023186"/>
    </source>
</evidence>
<dbReference type="GO" id="GO:0005737">
    <property type="term" value="C:cytoplasm"/>
    <property type="evidence" value="ECO:0007669"/>
    <property type="project" value="UniProtKB-SubCell"/>
</dbReference>
<keyword evidence="5 6" id="KW-0961">Cell wall biogenesis/degradation</keyword>
<dbReference type="InterPro" id="IPR034079">
    <property type="entry name" value="R3H_KhpB"/>
</dbReference>
<dbReference type="InterPro" id="IPR015946">
    <property type="entry name" value="KH_dom-like_a/b"/>
</dbReference>
<evidence type="ECO:0000256" key="1">
    <source>
        <dbReference type="ARBA" id="ARBA00022490"/>
    </source>
</evidence>
<dbReference type="InterPro" id="IPR032782">
    <property type="entry name" value="KhpB_N"/>
</dbReference>
<protein>
    <recommendedName>
        <fullName evidence="6">RNA-binding protein KhpB</fullName>
    </recommendedName>
    <alternativeName>
        <fullName evidence="6">RNA-binding protein EloR</fullName>
    </alternativeName>
</protein>
<dbReference type="Pfam" id="PF01424">
    <property type="entry name" value="R3H"/>
    <property type="match status" value="1"/>
</dbReference>
<feature type="domain" description="R3H" evidence="7">
    <location>
        <begin position="140"/>
        <end position="206"/>
    </location>
</feature>
<dbReference type="RefSeq" id="WP_122909541.1">
    <property type="nucleotide sequence ID" value="NZ_CBCSBE010000028.1"/>
</dbReference>
<dbReference type="SMART" id="SM01245">
    <property type="entry name" value="Jag_N"/>
    <property type="match status" value="1"/>
</dbReference>
<comment type="function">
    <text evidence="6">A probable RNA chaperone. Forms a complex with KhpA which binds to cellular RNA and controls its expression. Plays a role in peptidoglycan (PG) homeostasis and cell length regulation.</text>
</comment>
<dbReference type="InterPro" id="IPR039247">
    <property type="entry name" value="KhpB"/>
</dbReference>
<dbReference type="Pfam" id="PF13083">
    <property type="entry name" value="KH_KhpA-B"/>
    <property type="match status" value="1"/>
</dbReference>
<evidence type="ECO:0000259" key="7">
    <source>
        <dbReference type="PROSITE" id="PS51061"/>
    </source>
</evidence>
<evidence type="ECO:0000313" key="9">
    <source>
        <dbReference type="Proteomes" id="UP000282028"/>
    </source>
</evidence>
<keyword evidence="2 6" id="KW-0694">RNA-binding</keyword>
<comment type="domain">
    <text evidence="6">Has an N-terminal Jag-N domain and 2 RNA-binding domains (KH and R3H).</text>
</comment>
<dbReference type="NCBIfam" id="NF041568">
    <property type="entry name" value="Jag_EloR"/>
    <property type="match status" value="1"/>
</dbReference>
<dbReference type="PANTHER" id="PTHR35800">
    <property type="entry name" value="PROTEIN JAG"/>
    <property type="match status" value="1"/>
</dbReference>
<dbReference type="EMBL" id="RHHR01000022">
    <property type="protein sequence ID" value="RNB72795.1"/>
    <property type="molecule type" value="Genomic_DNA"/>
</dbReference>
<dbReference type="AlphaFoldDB" id="A0A3M8CD73"/>
<dbReference type="HAMAP" id="MF_00867">
    <property type="entry name" value="KhpB"/>
    <property type="match status" value="1"/>
</dbReference>
<dbReference type="PROSITE" id="PS51061">
    <property type="entry name" value="R3H"/>
    <property type="match status" value="1"/>
</dbReference>
<dbReference type="Gene3D" id="3.30.300.20">
    <property type="match status" value="1"/>
</dbReference>
<keyword evidence="9" id="KW-1185">Reference proteome</keyword>
<dbReference type="PANTHER" id="PTHR35800:SF1">
    <property type="entry name" value="RNA-BINDING PROTEIN KHPB"/>
    <property type="match status" value="1"/>
</dbReference>
<comment type="subunit">
    <text evidence="6">Forms a complex with KhpA.</text>
</comment>
<keyword evidence="1 6" id="KW-0963">Cytoplasm</keyword>